<dbReference type="GO" id="GO:0006099">
    <property type="term" value="P:tricarboxylic acid cycle"/>
    <property type="evidence" value="ECO:0007669"/>
    <property type="project" value="InterPro"/>
</dbReference>
<dbReference type="EMBL" id="AM889285">
    <property type="protein sequence ID" value="CAP57005.1"/>
    <property type="molecule type" value="Genomic_DNA"/>
</dbReference>
<protein>
    <recommendedName>
        <fullName evidence="2">Phosphoenolpyruvate carboxylase</fullName>
    </recommendedName>
</protein>
<feature type="compositionally biased region" description="Polar residues" evidence="3">
    <location>
        <begin position="673"/>
        <end position="682"/>
    </location>
</feature>
<evidence type="ECO:0000313" key="4">
    <source>
        <dbReference type="EMBL" id="CAP57005.1"/>
    </source>
</evidence>
<gene>
    <name evidence="4" type="primary">ppc</name>
    <name evidence="4" type="ordered locus">GDI3062</name>
</gene>
<dbReference type="SUPFAM" id="SSF51621">
    <property type="entry name" value="Phosphoenolpyruvate/pyruvate domain"/>
    <property type="match status" value="1"/>
</dbReference>
<dbReference type="AlphaFoldDB" id="A9HRZ5"/>
<dbReference type="InterPro" id="IPR015813">
    <property type="entry name" value="Pyrv/PenolPyrv_kinase-like_dom"/>
</dbReference>
<dbReference type="InterPro" id="IPR021135">
    <property type="entry name" value="PEP_COase"/>
</dbReference>
<dbReference type="Pfam" id="PF00311">
    <property type="entry name" value="PEPcase"/>
    <property type="match status" value="1"/>
</dbReference>
<organism evidence="4 5">
    <name type="scientific">Gluconacetobacter diazotrophicus (strain ATCC 49037 / DSM 5601 / CCUG 37298 / CIP 103539 / LMG 7603 / PAl5)</name>
    <dbReference type="NCBI Taxonomy" id="272568"/>
    <lineage>
        <taxon>Bacteria</taxon>
        <taxon>Pseudomonadati</taxon>
        <taxon>Pseudomonadota</taxon>
        <taxon>Alphaproteobacteria</taxon>
        <taxon>Acetobacterales</taxon>
        <taxon>Acetobacteraceae</taxon>
        <taxon>Gluconacetobacter</taxon>
    </lineage>
</organism>
<evidence type="ECO:0000256" key="1">
    <source>
        <dbReference type="ARBA" id="ARBA00003670"/>
    </source>
</evidence>
<dbReference type="GO" id="GO:0005829">
    <property type="term" value="C:cytosol"/>
    <property type="evidence" value="ECO:0007669"/>
    <property type="project" value="TreeGrafter"/>
</dbReference>
<evidence type="ECO:0000256" key="3">
    <source>
        <dbReference type="SAM" id="MobiDB-lite"/>
    </source>
</evidence>
<dbReference type="PANTHER" id="PTHR30523:SF6">
    <property type="entry name" value="PHOSPHOENOLPYRUVATE CARBOXYLASE"/>
    <property type="match status" value="1"/>
</dbReference>
<evidence type="ECO:0000313" key="5">
    <source>
        <dbReference type="Proteomes" id="UP000001176"/>
    </source>
</evidence>
<dbReference type="GO" id="GO:0008964">
    <property type="term" value="F:phosphoenolpyruvate carboxylase activity"/>
    <property type="evidence" value="ECO:0007669"/>
    <property type="project" value="InterPro"/>
</dbReference>
<dbReference type="PANTHER" id="PTHR30523">
    <property type="entry name" value="PHOSPHOENOLPYRUVATE CARBOXYLASE"/>
    <property type="match status" value="1"/>
</dbReference>
<keyword evidence="4" id="KW-0670">Pyruvate</keyword>
<proteinExistence type="predicted"/>
<dbReference type="KEGG" id="gdi:GDI3062"/>
<keyword evidence="5" id="KW-1185">Reference proteome</keyword>
<feature type="region of interest" description="Disordered" evidence="3">
    <location>
        <begin position="671"/>
        <end position="691"/>
    </location>
</feature>
<comment type="function">
    <text evidence="1">Forms oxaloacetate, a four-carbon dicarboxylic acid source for the tricarboxylic acid cycle.</text>
</comment>
<name>A9HRZ5_GLUDA</name>
<sequence>MGPAMTDTPTRDAAEMLLDLTRQAVADHENSSSGNPIIALARRIGRQLTAGTLTTDTLEQVVRQLRDTAFRDRAARLHAYVGGTDDAAIAGRMRGVAQTVASEPGPDGTPPNFGHFRKNLERSRFAAVFTAHPTFALANPVYDVLATLASSDDGRTGTVPALATHRRPAPPTLEEEFALASAAIVRGRNALDRLTGILLAEARTRWPHEWSVLSPRPVILTTWVGYDTDGRTDIGWWDTIRLRLRMKRLQLERLRDQITPLRPVADGLHERVARALDAVTDQIEACPVGAAPGPDSVAAFAAVLIGRREDAIMGASELASSFQEAIDTAPPDDRMALAVARAGLMAHGMAAAHTHVRLNSTQIHNVARQRLGIDDSPEIPSQRRALLSRINEALDHVQPVNIDFGSLLVEQATAARLMMTVRQIVRHIDRESPVRFLIAETESGYTLLAALWLARTFGIEEHVEISPLFETQEALENGAHIVEEALHSPHWREYLRRTGKLSLQFGYSDSGRYVGQLAATYLIERLRLKICELLRRWNLTDVEVILFDTHGESIGRGAHPFRLSDRLDYLSPLHARAVFADAGLRIREETAFQGGDGYLLFGTQALADATISIIASHVFAHTVVDRDPVYDQPDFSADFFSTIGAGMAGLVEDPGYAALLGAFGPSLIDKTGSRPSARQSDSGAAASRITHPSQLRAIPNNAILQQLGWCANTIQGLGTAAARHPETFEEFLSRSPRFRRALDFASHALAHSDDTVLRAVVYMLDPDMWLDRATAESDPARRDAYLALMHGLERLNFWASTQAMFRRIQSDHLALRRAWQQAPAMGAEEKLLHAIRIATIERIWLLSTRIPYFSPRNAFSRDELTTRVLCLEIPAALRELDYIFPSVTGGGLDLDYHEDHGPRNEGAYIREHAEIFEPMLHLFNLVRETGMAIMHHVGAFG</sequence>
<reference evidence="4 5" key="1">
    <citation type="journal article" date="2009" name="BMC Genomics">
        <title>Complete genome sequence of the sugarcane nitrogen-fixing endophyte Gluconacetobacter diazotrophicus Pal5.</title>
        <authorList>
            <person name="Bertalan M."/>
            <person name="Albano R."/>
            <person name="Padua V."/>
            <person name="Rouws L."/>
            <person name="Rojas C."/>
            <person name="Hemerly A."/>
            <person name="Teixeira K."/>
            <person name="Schwab S."/>
            <person name="Araujo J."/>
            <person name="Oliveira A."/>
            <person name="Franca L."/>
            <person name="Magalhaes V."/>
            <person name="Alqueres S."/>
            <person name="Cardoso A."/>
            <person name="Almeida W."/>
            <person name="Loureiro M.M."/>
            <person name="Nogueira E."/>
            <person name="Cidade D."/>
            <person name="Oliveira D."/>
            <person name="Simao T."/>
            <person name="Macedo J."/>
            <person name="Valadao A."/>
            <person name="Dreschsel M."/>
            <person name="Freitas F."/>
            <person name="Vidal M."/>
            <person name="Guedes H."/>
            <person name="Rodrigues E."/>
            <person name="Meneses C."/>
            <person name="Brioso P."/>
            <person name="Pozzer L."/>
            <person name="Figueiredo D."/>
            <person name="Montano H."/>
            <person name="Junior J."/>
            <person name="Filho G."/>
            <person name="Flores V."/>
            <person name="Ferreira B."/>
            <person name="Branco A."/>
            <person name="Gonzalez P."/>
            <person name="Guillobel H."/>
            <person name="Lemos M."/>
            <person name="Seibel L."/>
            <person name="Macedo J."/>
            <person name="Alves-Ferreira M."/>
            <person name="Sachetto-Martins G."/>
            <person name="Coelho A."/>
            <person name="Santos E."/>
            <person name="Amaral G."/>
            <person name="Neves A."/>
            <person name="Pacheco A.B."/>
            <person name="Carvalho D."/>
            <person name="Lery L."/>
            <person name="Bisch P."/>
            <person name="Rossle S.C."/>
            <person name="Urmenyi T."/>
            <person name="Kruger W.V."/>
            <person name="Martins O."/>
            <person name="Baldani J.I."/>
            <person name="Ferreira P.C."/>
        </authorList>
    </citation>
    <scope>NUCLEOTIDE SEQUENCE [LARGE SCALE GENOMIC DNA]</scope>
    <source>
        <strain evidence="5">ATCC 49037 / DSM 5601 / CCUG 37298 / CIP 103539 / LMG 7603 / PAl5</strain>
    </source>
</reference>
<evidence type="ECO:0000256" key="2">
    <source>
        <dbReference type="ARBA" id="ARBA00022419"/>
    </source>
</evidence>
<accession>A9HRZ5</accession>
<dbReference type="Proteomes" id="UP000001176">
    <property type="component" value="Chromosome"/>
</dbReference>
<dbReference type="GO" id="GO:0015977">
    <property type="term" value="P:carbon fixation"/>
    <property type="evidence" value="ECO:0007669"/>
    <property type="project" value="InterPro"/>
</dbReference>